<feature type="domain" description="Retrotransposon Copia-like N-terminal" evidence="3">
    <location>
        <begin position="34"/>
        <end position="81"/>
    </location>
</feature>
<dbReference type="Pfam" id="PF14244">
    <property type="entry name" value="Retrotran_gag_3"/>
    <property type="match status" value="1"/>
</dbReference>
<organism evidence="5 6">
    <name type="scientific">Vigna mungo</name>
    <name type="common">Black gram</name>
    <name type="synonym">Phaseolus mungo</name>
    <dbReference type="NCBI Taxonomy" id="3915"/>
    <lineage>
        <taxon>Eukaryota</taxon>
        <taxon>Viridiplantae</taxon>
        <taxon>Streptophyta</taxon>
        <taxon>Embryophyta</taxon>
        <taxon>Tracheophyta</taxon>
        <taxon>Spermatophyta</taxon>
        <taxon>Magnoliopsida</taxon>
        <taxon>eudicotyledons</taxon>
        <taxon>Gunneridae</taxon>
        <taxon>Pentapetalae</taxon>
        <taxon>rosids</taxon>
        <taxon>fabids</taxon>
        <taxon>Fabales</taxon>
        <taxon>Fabaceae</taxon>
        <taxon>Papilionoideae</taxon>
        <taxon>50 kb inversion clade</taxon>
        <taxon>NPAAA clade</taxon>
        <taxon>indigoferoid/millettioid clade</taxon>
        <taxon>Phaseoleae</taxon>
        <taxon>Vigna</taxon>
    </lineage>
</organism>
<evidence type="ECO:0000259" key="3">
    <source>
        <dbReference type="Pfam" id="PF14244"/>
    </source>
</evidence>
<evidence type="ECO:0008006" key="7">
    <source>
        <dbReference type="Google" id="ProtNLM"/>
    </source>
</evidence>
<evidence type="ECO:0000259" key="2">
    <source>
        <dbReference type="Pfam" id="PF13976"/>
    </source>
</evidence>
<dbReference type="Gene3D" id="3.30.420.10">
    <property type="entry name" value="Ribonuclease H-like superfamily/Ribonuclease H"/>
    <property type="match status" value="1"/>
</dbReference>
<dbReference type="Proteomes" id="UP001374535">
    <property type="component" value="Chromosome 9"/>
</dbReference>
<dbReference type="Pfam" id="PF22936">
    <property type="entry name" value="Pol_BBD"/>
    <property type="match status" value="1"/>
</dbReference>
<feature type="region of interest" description="Disordered" evidence="1">
    <location>
        <begin position="1"/>
        <end position="26"/>
    </location>
</feature>
<evidence type="ECO:0000259" key="4">
    <source>
        <dbReference type="Pfam" id="PF22936"/>
    </source>
</evidence>
<reference evidence="5 6" key="1">
    <citation type="journal article" date="2023" name="Life. Sci Alliance">
        <title>Evolutionary insights into 3D genome organization and epigenetic landscape of Vigna mungo.</title>
        <authorList>
            <person name="Junaid A."/>
            <person name="Singh B."/>
            <person name="Bhatia S."/>
        </authorList>
    </citation>
    <scope>NUCLEOTIDE SEQUENCE [LARGE SCALE GENOMIC DNA]</scope>
    <source>
        <strain evidence="5">Urdbean</strain>
    </source>
</reference>
<evidence type="ECO:0000256" key="1">
    <source>
        <dbReference type="SAM" id="MobiDB-lite"/>
    </source>
</evidence>
<dbReference type="PANTHER" id="PTHR37610">
    <property type="entry name" value="CCHC-TYPE DOMAIN-CONTAINING PROTEIN"/>
    <property type="match status" value="1"/>
</dbReference>
<dbReference type="Pfam" id="PF13976">
    <property type="entry name" value="gag_pre-integrs"/>
    <property type="match status" value="1"/>
</dbReference>
<gene>
    <name evidence="5" type="ORF">V8G54_028938</name>
</gene>
<dbReference type="InterPro" id="IPR025724">
    <property type="entry name" value="GAG-pre-integrase_dom"/>
</dbReference>
<proteinExistence type="predicted"/>
<dbReference type="InterPro" id="IPR036397">
    <property type="entry name" value="RNaseH_sf"/>
</dbReference>
<dbReference type="AlphaFoldDB" id="A0AAQ3MT71"/>
<feature type="domain" description="GAG-pre-integrase" evidence="2">
    <location>
        <begin position="527"/>
        <end position="592"/>
    </location>
</feature>
<accession>A0AAQ3MT71</accession>
<dbReference type="InterPro" id="IPR054722">
    <property type="entry name" value="PolX-like_BBD"/>
</dbReference>
<evidence type="ECO:0000313" key="6">
    <source>
        <dbReference type="Proteomes" id="UP001374535"/>
    </source>
</evidence>
<feature type="compositionally biased region" description="Polar residues" evidence="1">
    <location>
        <begin position="375"/>
        <end position="397"/>
    </location>
</feature>
<name>A0AAQ3MT71_VIGMU</name>
<dbReference type="SUPFAM" id="SSF53098">
    <property type="entry name" value="Ribonuclease H-like"/>
    <property type="match status" value="1"/>
</dbReference>
<feature type="domain" description="Retrovirus-related Pol polyprotein from transposon TNT 1-94-like beta-barrel" evidence="4">
    <location>
        <begin position="418"/>
        <end position="490"/>
    </location>
</feature>
<keyword evidence="6" id="KW-1185">Reference proteome</keyword>
<evidence type="ECO:0000313" key="5">
    <source>
        <dbReference type="EMBL" id="WVY96787.1"/>
    </source>
</evidence>
<protein>
    <recommendedName>
        <fullName evidence="7">Retrovirus-related Pol polyprotein from transposon TNT 1-94</fullName>
    </recommendedName>
</protein>
<dbReference type="EMBL" id="CP144692">
    <property type="protein sequence ID" value="WVY96787.1"/>
    <property type="molecule type" value="Genomic_DNA"/>
</dbReference>
<dbReference type="GO" id="GO:0003676">
    <property type="term" value="F:nucleic acid binding"/>
    <property type="evidence" value="ECO:0007669"/>
    <property type="project" value="InterPro"/>
</dbReference>
<dbReference type="InterPro" id="IPR029472">
    <property type="entry name" value="Copia-like_N"/>
</dbReference>
<feature type="region of interest" description="Disordered" evidence="1">
    <location>
        <begin position="366"/>
        <end position="397"/>
    </location>
</feature>
<sequence length="811" mass="91409">MANSGSFGNEDENILPPPHFVDPNQNPSSPFYIHPSESPSSVVVSPPRSANNFQSWYRSFRMALISKNKMGFLNGNIPIPATTDPLYPSWERCNTLLMSWILSSLSPSIAQSVVFFERAIDVWIDLRERFSQGDLIRVAELQEEIYLLKQGALSVTDFYAHLKSLWEELDNYQTLTPCSCSARTYHSQDFIIRFLKGLDDQFAMVRSQILLLDPLPSANRVFSMIIQHERQQHHPSSSMETNPFINVISGKGRGHPQQGGTKPTRKCEFCGRLRHTIDSDMCFTKFGYPPGHPKYPGKPRPFNNRNTFGSSGATAGGNVNNVTASSSSDVAPTLIHEGERKDVSTLGQGLHITMAQFQQLMSLLNKASGSGGGNSETPSRANLSHSNPNQSHTSGLGSRFISINTAHTLNNFSHTTPWVIDSGATDHITTSLEHFFEYSEINPLNINLPNGFTVQAHISGSIQFSPDFIIHDVLLVPNFIFNLLSLPKLLTTVPCRIIFSNEISNILCQIQDMNTLRMIGSANLKEGLFHLTIGKERNPSTNNTTTTINNSNLWHFRLGHLSSSRLNALNQKFPFISKDSHEICDICHLAKQKKLPYSPSSSRCSKIFELIHMDIWGPFSKTSIHGHKYFLTILDDFSRYTWVVLLKSKGENKVSPFSLKPQPPTLIPFHQKIQINHTPTSIVVPPPRRSKRDTHPPPYLSEYQYKLPSLKSAQSSTRCSHPIQRFISYTNISHSHHRFLMAISSEREPASFYEAVKLQCWRDAMQCEIKALELNHTWDVVETSPSVRPIGCKWVYKIKRFPDGSIERYTA</sequence>
<dbReference type="InterPro" id="IPR012337">
    <property type="entry name" value="RNaseH-like_sf"/>
</dbReference>
<dbReference type="PANTHER" id="PTHR37610:SF55">
    <property type="entry name" value="RETROTRANSPOSON COPIA-LIKE N-TERMINAL DOMAIN-CONTAINING PROTEIN"/>
    <property type="match status" value="1"/>
</dbReference>